<feature type="compositionally biased region" description="Polar residues" evidence="6">
    <location>
        <begin position="116"/>
        <end position="125"/>
    </location>
</feature>
<sequence length="362" mass="41638">MAILARNPPTFLLHHHSHRLPPPPPPPPQLNAREDQSSSYDDDGEEEDDFSFEKEVDDDTVGDLGRISSENRKLKEMLTIIWEHNNSLQNQVNKLMQDKQLSVSNPKKRKLDDRSSTINEQSSWKRPNDHEYSSNTGIRRVYVQTDPSDKTLVVKDDYQWRKYGQKVTRDNPSPRAYYKCSFAPSCPAKKKVQRSVDDAGVLVATYEGEHNHKSRKQEAMYVVANEYDHHKFSTKNRLFDEVLLQQMATYLGKDPNFTAQLAAAISTRILESDFNYNVNYHVRFNMCVVDIISAAKHFEQNRPTLIRGDNESFITFIPKVKDPLGLNNYRPIHHLRCVSKIISKVLAERLKLLRLCATVGAG</sequence>
<dbReference type="PANTHER" id="PTHR31429:SF88">
    <property type="entry name" value="WRKY DOMAIN-CONTAINING PROTEIN-RELATED"/>
    <property type="match status" value="1"/>
</dbReference>
<keyword evidence="2" id="KW-0805">Transcription regulation</keyword>
<keyword evidence="9" id="KW-1185">Reference proteome</keyword>
<dbReference type="InterPro" id="IPR003657">
    <property type="entry name" value="WRKY_dom"/>
</dbReference>
<dbReference type="GO" id="GO:0043565">
    <property type="term" value="F:sequence-specific DNA binding"/>
    <property type="evidence" value="ECO:0007669"/>
    <property type="project" value="InterPro"/>
</dbReference>
<dbReference type="GO" id="GO:0005634">
    <property type="term" value="C:nucleus"/>
    <property type="evidence" value="ECO:0007669"/>
    <property type="project" value="UniProtKB-SubCell"/>
</dbReference>
<dbReference type="Pfam" id="PF03106">
    <property type="entry name" value="WRKY"/>
    <property type="match status" value="1"/>
</dbReference>
<feature type="compositionally biased region" description="Pro residues" evidence="6">
    <location>
        <begin position="20"/>
        <end position="29"/>
    </location>
</feature>
<feature type="compositionally biased region" description="Acidic residues" evidence="6">
    <location>
        <begin position="40"/>
        <end position="61"/>
    </location>
</feature>
<dbReference type="InterPro" id="IPR044810">
    <property type="entry name" value="WRKY_plant"/>
</dbReference>
<evidence type="ECO:0000313" key="9">
    <source>
        <dbReference type="Proteomes" id="UP001172457"/>
    </source>
</evidence>
<dbReference type="SMART" id="SM00774">
    <property type="entry name" value="WRKY"/>
    <property type="match status" value="1"/>
</dbReference>
<comment type="caution">
    <text evidence="8">The sequence shown here is derived from an EMBL/GenBank/DDBJ whole genome shotgun (WGS) entry which is preliminary data.</text>
</comment>
<evidence type="ECO:0000256" key="4">
    <source>
        <dbReference type="ARBA" id="ARBA00023163"/>
    </source>
</evidence>
<keyword evidence="5" id="KW-0539">Nucleus</keyword>
<dbReference type="InterPro" id="IPR036576">
    <property type="entry name" value="WRKY_dom_sf"/>
</dbReference>
<dbReference type="PANTHER" id="PTHR31429">
    <property type="entry name" value="WRKY TRANSCRIPTION FACTOR 36-RELATED"/>
    <property type="match status" value="1"/>
</dbReference>
<protein>
    <recommendedName>
        <fullName evidence="7">WRKY domain-containing protein</fullName>
    </recommendedName>
</protein>
<evidence type="ECO:0000256" key="3">
    <source>
        <dbReference type="ARBA" id="ARBA00023125"/>
    </source>
</evidence>
<dbReference type="AlphaFoldDB" id="A0AA38SVX4"/>
<dbReference type="Proteomes" id="UP001172457">
    <property type="component" value="Chromosome 5"/>
</dbReference>
<evidence type="ECO:0000259" key="7">
    <source>
        <dbReference type="PROSITE" id="PS50811"/>
    </source>
</evidence>
<evidence type="ECO:0000256" key="2">
    <source>
        <dbReference type="ARBA" id="ARBA00023015"/>
    </source>
</evidence>
<name>A0AA38SVX4_9ASTR</name>
<evidence type="ECO:0000256" key="5">
    <source>
        <dbReference type="ARBA" id="ARBA00023242"/>
    </source>
</evidence>
<evidence type="ECO:0000256" key="6">
    <source>
        <dbReference type="SAM" id="MobiDB-lite"/>
    </source>
</evidence>
<keyword evidence="3" id="KW-0238">DNA-binding</keyword>
<gene>
    <name evidence="8" type="ORF">OSB04_022201</name>
</gene>
<accession>A0AA38SVX4</accession>
<feature type="region of interest" description="Disordered" evidence="6">
    <location>
        <begin position="98"/>
        <end position="132"/>
    </location>
</feature>
<dbReference type="GO" id="GO:0003700">
    <property type="term" value="F:DNA-binding transcription factor activity"/>
    <property type="evidence" value="ECO:0007669"/>
    <property type="project" value="InterPro"/>
</dbReference>
<reference evidence="8" key="1">
    <citation type="submission" date="2023-03" db="EMBL/GenBank/DDBJ databases">
        <title>Chromosome-scale reference genome and RAD-based genetic map of yellow starthistle (Centaurea solstitialis) reveal putative structural variation and QTLs associated with invader traits.</title>
        <authorList>
            <person name="Reatini B."/>
            <person name="Cang F.A."/>
            <person name="Jiang Q."/>
            <person name="Mckibben M.T.W."/>
            <person name="Barker M.S."/>
            <person name="Rieseberg L.H."/>
            <person name="Dlugosch K.M."/>
        </authorList>
    </citation>
    <scope>NUCLEOTIDE SEQUENCE</scope>
    <source>
        <strain evidence="8">CAN-66</strain>
        <tissue evidence="8">Leaf</tissue>
    </source>
</reference>
<feature type="domain" description="WRKY" evidence="7">
    <location>
        <begin position="149"/>
        <end position="215"/>
    </location>
</feature>
<dbReference type="SUPFAM" id="SSF118290">
    <property type="entry name" value="WRKY DNA-binding domain"/>
    <property type="match status" value="1"/>
</dbReference>
<evidence type="ECO:0000256" key="1">
    <source>
        <dbReference type="ARBA" id="ARBA00004123"/>
    </source>
</evidence>
<keyword evidence="4" id="KW-0804">Transcription</keyword>
<dbReference type="Gene3D" id="2.20.25.80">
    <property type="entry name" value="WRKY domain"/>
    <property type="match status" value="1"/>
</dbReference>
<comment type="subcellular location">
    <subcellularLocation>
        <location evidence="1">Nucleus</location>
    </subcellularLocation>
</comment>
<proteinExistence type="predicted"/>
<organism evidence="8 9">
    <name type="scientific">Centaurea solstitialis</name>
    <name type="common">yellow star-thistle</name>
    <dbReference type="NCBI Taxonomy" id="347529"/>
    <lineage>
        <taxon>Eukaryota</taxon>
        <taxon>Viridiplantae</taxon>
        <taxon>Streptophyta</taxon>
        <taxon>Embryophyta</taxon>
        <taxon>Tracheophyta</taxon>
        <taxon>Spermatophyta</taxon>
        <taxon>Magnoliopsida</taxon>
        <taxon>eudicotyledons</taxon>
        <taxon>Gunneridae</taxon>
        <taxon>Pentapetalae</taxon>
        <taxon>asterids</taxon>
        <taxon>campanulids</taxon>
        <taxon>Asterales</taxon>
        <taxon>Asteraceae</taxon>
        <taxon>Carduoideae</taxon>
        <taxon>Cardueae</taxon>
        <taxon>Centaureinae</taxon>
        <taxon>Centaurea</taxon>
    </lineage>
</organism>
<dbReference type="EMBL" id="JARYMX010000005">
    <property type="protein sequence ID" value="KAJ9549658.1"/>
    <property type="molecule type" value="Genomic_DNA"/>
</dbReference>
<evidence type="ECO:0000313" key="8">
    <source>
        <dbReference type="EMBL" id="KAJ9549658.1"/>
    </source>
</evidence>
<dbReference type="PROSITE" id="PS50811">
    <property type="entry name" value="WRKY"/>
    <property type="match status" value="1"/>
</dbReference>
<feature type="region of interest" description="Disordered" evidence="6">
    <location>
        <begin position="1"/>
        <end position="64"/>
    </location>
</feature>